<dbReference type="InterPro" id="IPR035965">
    <property type="entry name" value="PAS-like_dom_sf"/>
</dbReference>
<dbReference type="PANTHER" id="PTHR43156:SF2">
    <property type="entry name" value="STAGE II SPORULATION PROTEIN E"/>
    <property type="match status" value="1"/>
</dbReference>
<dbReference type="SMART" id="SM00331">
    <property type="entry name" value="PP2C_SIG"/>
    <property type="match status" value="1"/>
</dbReference>
<dbReference type="EMBL" id="BNBC01000064">
    <property type="protein sequence ID" value="GHF13380.1"/>
    <property type="molecule type" value="Genomic_DNA"/>
</dbReference>
<dbReference type="SMART" id="SM00091">
    <property type="entry name" value="PAS"/>
    <property type="match status" value="1"/>
</dbReference>
<evidence type="ECO:0000256" key="1">
    <source>
        <dbReference type="ARBA" id="ARBA00022801"/>
    </source>
</evidence>
<protein>
    <recommendedName>
        <fullName evidence="3">PPM-type phosphatase domain-containing protein</fullName>
    </recommendedName>
</protein>
<dbReference type="AlphaFoldDB" id="A0A919ALA3"/>
<evidence type="ECO:0000313" key="5">
    <source>
        <dbReference type="Proteomes" id="UP000641386"/>
    </source>
</evidence>
<proteinExistence type="predicted"/>
<dbReference type="CDD" id="cd00130">
    <property type="entry name" value="PAS"/>
    <property type="match status" value="1"/>
</dbReference>
<feature type="domain" description="PPM-type phosphatase" evidence="3">
    <location>
        <begin position="209"/>
        <end position="421"/>
    </location>
</feature>
<dbReference type="PROSITE" id="PS51746">
    <property type="entry name" value="PPM_2"/>
    <property type="match status" value="1"/>
</dbReference>
<dbReference type="InterPro" id="IPR000014">
    <property type="entry name" value="PAS"/>
</dbReference>
<dbReference type="Gene3D" id="3.60.40.10">
    <property type="entry name" value="PPM-type phosphatase domain"/>
    <property type="match status" value="1"/>
</dbReference>
<dbReference type="InterPro" id="IPR001932">
    <property type="entry name" value="PPM-type_phosphatase-like_dom"/>
</dbReference>
<evidence type="ECO:0000259" key="3">
    <source>
        <dbReference type="PROSITE" id="PS51746"/>
    </source>
</evidence>
<reference evidence="4" key="1">
    <citation type="journal article" date="2014" name="Int. J. Syst. Evol. Microbiol.">
        <title>Complete genome sequence of Corynebacterium casei LMG S-19264T (=DSM 44701T), isolated from a smear-ripened cheese.</title>
        <authorList>
            <consortium name="US DOE Joint Genome Institute (JGI-PGF)"/>
            <person name="Walter F."/>
            <person name="Albersmeier A."/>
            <person name="Kalinowski J."/>
            <person name="Ruckert C."/>
        </authorList>
    </citation>
    <scope>NUCLEOTIDE SEQUENCE</scope>
    <source>
        <strain evidence="4">JCM 3302</strain>
    </source>
</reference>
<name>A0A919ALA3_9ACTN</name>
<feature type="coiled-coil region" evidence="2">
    <location>
        <begin position="163"/>
        <end position="190"/>
    </location>
</feature>
<dbReference type="GO" id="GO:0016791">
    <property type="term" value="F:phosphatase activity"/>
    <property type="evidence" value="ECO:0007669"/>
    <property type="project" value="TreeGrafter"/>
</dbReference>
<evidence type="ECO:0000313" key="4">
    <source>
        <dbReference type="EMBL" id="GHF13380.1"/>
    </source>
</evidence>
<dbReference type="Pfam" id="PF07228">
    <property type="entry name" value="SpoIIE"/>
    <property type="match status" value="1"/>
</dbReference>
<sequence length="428" mass="45836">MINTQGMRVTAPEIDYTAVFTAFPSPCLVLGTDLVIADANAAFCEVTGRSRAELVGQYLFDTFPENPADPEADGVATLKSSLHRVLSSGQTDQMPLQKYDIPVADNPEVFKERWWSAINVPVLGPDGKVAWIIHRSEDMTQVVLGRRTAHLPSISPGREAAMEAELYARARQLQRLNEELRQAHARERRIALALQEAMLHSPDLAQHPDVAVRYLPAAGSLNVGGDWYDVVNLCSGRFAVAVGDVVGHGLAAATVMGMLRSALSAASRTVHGPAQALEVLGLYARSVEGALAATVVQVLVDCHSQLLIYSSAGHPPPVLLHPDGSCELLDLATDPPLGARFEHVPRPQATATYTPGDTLILYTDGLIERRGEDIDVGLTRLTSALATCTGMGAEHLADALLARLNLASGARDDIAMVVVRLDGTTRPS</sequence>
<keyword evidence="1" id="KW-0378">Hydrolase</keyword>
<organism evidence="4 5">
    <name type="scientific">Streptomyces spiralis</name>
    <dbReference type="NCBI Taxonomy" id="66376"/>
    <lineage>
        <taxon>Bacteria</taxon>
        <taxon>Bacillati</taxon>
        <taxon>Actinomycetota</taxon>
        <taxon>Actinomycetes</taxon>
        <taxon>Kitasatosporales</taxon>
        <taxon>Streptomycetaceae</taxon>
        <taxon>Streptomyces</taxon>
    </lineage>
</organism>
<dbReference type="SUPFAM" id="SSF55785">
    <property type="entry name" value="PYP-like sensor domain (PAS domain)"/>
    <property type="match status" value="1"/>
</dbReference>
<dbReference type="InterPro" id="IPR013656">
    <property type="entry name" value="PAS_4"/>
</dbReference>
<dbReference type="InterPro" id="IPR036457">
    <property type="entry name" value="PPM-type-like_dom_sf"/>
</dbReference>
<keyword evidence="5" id="KW-1185">Reference proteome</keyword>
<dbReference type="Pfam" id="PF08448">
    <property type="entry name" value="PAS_4"/>
    <property type="match status" value="1"/>
</dbReference>
<evidence type="ECO:0000256" key="2">
    <source>
        <dbReference type="SAM" id="Coils"/>
    </source>
</evidence>
<comment type="caution">
    <text evidence="4">The sequence shown here is derived from an EMBL/GenBank/DDBJ whole genome shotgun (WGS) entry which is preliminary data.</text>
</comment>
<gene>
    <name evidence="4" type="ORF">GCM10014715_81190</name>
</gene>
<dbReference type="SUPFAM" id="SSF81606">
    <property type="entry name" value="PP2C-like"/>
    <property type="match status" value="1"/>
</dbReference>
<keyword evidence="2" id="KW-0175">Coiled coil</keyword>
<dbReference type="InterPro" id="IPR052016">
    <property type="entry name" value="Bact_Sigma-Reg"/>
</dbReference>
<dbReference type="Proteomes" id="UP000641386">
    <property type="component" value="Unassembled WGS sequence"/>
</dbReference>
<reference evidence="4" key="2">
    <citation type="submission" date="2020-09" db="EMBL/GenBank/DDBJ databases">
        <authorList>
            <person name="Sun Q."/>
            <person name="Ohkuma M."/>
        </authorList>
    </citation>
    <scope>NUCLEOTIDE SEQUENCE</scope>
    <source>
        <strain evidence="4">JCM 3302</strain>
    </source>
</reference>
<dbReference type="Gene3D" id="3.30.450.20">
    <property type="entry name" value="PAS domain"/>
    <property type="match status" value="1"/>
</dbReference>
<accession>A0A919ALA3</accession>
<dbReference type="PANTHER" id="PTHR43156">
    <property type="entry name" value="STAGE II SPORULATION PROTEIN E-RELATED"/>
    <property type="match status" value="1"/>
</dbReference>